<name>A0A8H4RL00_9HELO</name>
<evidence type="ECO:0000259" key="8">
    <source>
        <dbReference type="PROSITE" id="PS51210"/>
    </source>
</evidence>
<organism evidence="9 10">
    <name type="scientific">Cudoniella acicularis</name>
    <dbReference type="NCBI Taxonomy" id="354080"/>
    <lineage>
        <taxon>Eukaryota</taxon>
        <taxon>Fungi</taxon>
        <taxon>Dikarya</taxon>
        <taxon>Ascomycota</taxon>
        <taxon>Pezizomycotina</taxon>
        <taxon>Leotiomycetes</taxon>
        <taxon>Helotiales</taxon>
        <taxon>Tricladiaceae</taxon>
        <taxon>Cudoniella</taxon>
    </lineage>
</organism>
<reference evidence="9 10" key="1">
    <citation type="submission" date="2020-03" db="EMBL/GenBank/DDBJ databases">
        <title>Draft Genome Sequence of Cudoniella acicularis.</title>
        <authorList>
            <person name="Buettner E."/>
            <person name="Kellner H."/>
        </authorList>
    </citation>
    <scope>NUCLEOTIDE SEQUENCE [LARGE SCALE GENOMIC DNA]</scope>
    <source>
        <strain evidence="9 10">DSM 108380</strain>
    </source>
</reference>
<evidence type="ECO:0000256" key="1">
    <source>
        <dbReference type="ARBA" id="ARBA00008780"/>
    </source>
</evidence>
<feature type="compositionally biased region" description="Basic and acidic residues" evidence="7">
    <location>
        <begin position="1"/>
        <end position="14"/>
    </location>
</feature>
<sequence length="668" mass="75304">MHRREDDDYEKYFRQSETAEQQDYEANLLRGFYPDSYHPTDDGTGRVRDSSHPTIQNKMKDFWKNTMEPAIADATVNVNIVKSALMVESNVNQDINNVTRFPEILKVAEVRRGLDLGLEERRFLEMRKVHVRNCFARYMGLDPASVHPDDIPTVSFGGSGGGFRAMIAVLGYSQEMKNTGLWDLFTYVAGVSGSCWALAGYYTFGEASVEKVIENCKDRFHPDHPLSPEAIRKLLTVPDGAYVTLGPLAQKRKSGLSTVAMDLYSVFTTGYVFLHPHGPSQQDVAGHQSTWYKWSHARDHLEGGKEPLPIITAIRHERPWKDWEDKSQPFREPDHSAIEHKAAKDAWFQWFEMTPFEVGCDELEAWVPTWGFGRPFEQGRSTMQLPEQSLSLLLGLATGAPAGPLSSYISTIKRQLPPGFIGDSISEIASQVSSYWGKQGTEEFENHHPLHASNEHNFVFHLSKPPPGKSYPPGLENSPRIHLVDSGMDNNCPTYVLLHPSREVDVILNMDASSDVQKDTFQERVDQIGSRRGLKFTRRNNLKAGTDEKDPDRFKGLYAQIYDGTLIERPQTVVDSYGNKVTNPPAPVCHRECTMVYMPLLPNERAVPGFDPSTAKFSGSYNLVWTPEQIDILVKVCVQNFKDGEGAIKMALGHAWLRKKAIREGTRV</sequence>
<dbReference type="PANTHER" id="PTHR10728:SF40">
    <property type="entry name" value="PATATIN FAMILY PROTEIN"/>
    <property type="match status" value="1"/>
</dbReference>
<protein>
    <recommendedName>
        <fullName evidence="6">Lysophospholipase</fullName>
        <ecNumber evidence="6">3.1.1.5</ecNumber>
    </recommendedName>
</protein>
<dbReference type="Proteomes" id="UP000566819">
    <property type="component" value="Unassembled WGS sequence"/>
</dbReference>
<dbReference type="SUPFAM" id="SSF52151">
    <property type="entry name" value="FabD/lysophospholipase-like"/>
    <property type="match status" value="1"/>
</dbReference>
<dbReference type="Gene3D" id="3.40.1090.10">
    <property type="entry name" value="Cytosolic phospholipase A2 catalytic domain"/>
    <property type="match status" value="1"/>
</dbReference>
<dbReference type="EC" id="3.1.1.5" evidence="6"/>
<proteinExistence type="inferred from homology"/>
<dbReference type="GO" id="GO:0046475">
    <property type="term" value="P:glycerophospholipid catabolic process"/>
    <property type="evidence" value="ECO:0007669"/>
    <property type="project" value="TreeGrafter"/>
</dbReference>
<keyword evidence="2 5" id="KW-0378">Hydrolase</keyword>
<keyword evidence="3 5" id="KW-0442">Lipid degradation</keyword>
<dbReference type="InterPro" id="IPR016035">
    <property type="entry name" value="Acyl_Trfase/lysoPLipase"/>
</dbReference>
<evidence type="ECO:0000313" key="10">
    <source>
        <dbReference type="Proteomes" id="UP000566819"/>
    </source>
</evidence>
<dbReference type="EMBL" id="JAAMPI010000434">
    <property type="protein sequence ID" value="KAF4631538.1"/>
    <property type="molecule type" value="Genomic_DNA"/>
</dbReference>
<accession>A0A8H4RL00</accession>
<comment type="caution">
    <text evidence="9">The sequence shown here is derived from an EMBL/GenBank/DDBJ whole genome shotgun (WGS) entry which is preliminary data.</text>
</comment>
<dbReference type="GO" id="GO:0005829">
    <property type="term" value="C:cytosol"/>
    <property type="evidence" value="ECO:0007669"/>
    <property type="project" value="TreeGrafter"/>
</dbReference>
<dbReference type="GO" id="GO:0004622">
    <property type="term" value="F:phosphatidylcholine lysophospholipase activity"/>
    <property type="evidence" value="ECO:0007669"/>
    <property type="project" value="UniProtKB-EC"/>
</dbReference>
<comment type="similarity">
    <text evidence="1 6">Belongs to the lysophospholipase family.</text>
</comment>
<evidence type="ECO:0000256" key="5">
    <source>
        <dbReference type="PROSITE-ProRule" id="PRU00555"/>
    </source>
</evidence>
<keyword evidence="4 5" id="KW-0443">Lipid metabolism</keyword>
<evidence type="ECO:0000256" key="6">
    <source>
        <dbReference type="RuleBase" id="RU362103"/>
    </source>
</evidence>
<gene>
    <name evidence="9" type="ORF">G7Y89_g6600</name>
</gene>
<dbReference type="InterPro" id="IPR002642">
    <property type="entry name" value="LysoPLipase_cat_dom"/>
</dbReference>
<dbReference type="PANTHER" id="PTHR10728">
    <property type="entry name" value="CYTOSOLIC PHOSPHOLIPASE A2"/>
    <property type="match status" value="1"/>
</dbReference>
<evidence type="ECO:0000256" key="4">
    <source>
        <dbReference type="ARBA" id="ARBA00023098"/>
    </source>
</evidence>
<comment type="catalytic activity">
    <reaction evidence="6">
        <text>a 1-acyl-sn-glycero-3-phosphocholine + H2O = sn-glycerol 3-phosphocholine + a fatty acid + H(+)</text>
        <dbReference type="Rhea" id="RHEA:15177"/>
        <dbReference type="ChEBI" id="CHEBI:15377"/>
        <dbReference type="ChEBI" id="CHEBI:15378"/>
        <dbReference type="ChEBI" id="CHEBI:16870"/>
        <dbReference type="ChEBI" id="CHEBI:28868"/>
        <dbReference type="ChEBI" id="CHEBI:58168"/>
        <dbReference type="EC" id="3.1.1.5"/>
    </reaction>
</comment>
<feature type="region of interest" description="Disordered" evidence="7">
    <location>
        <begin position="1"/>
        <end position="20"/>
    </location>
</feature>
<dbReference type="SMART" id="SM00022">
    <property type="entry name" value="PLAc"/>
    <property type="match status" value="1"/>
</dbReference>
<evidence type="ECO:0000256" key="3">
    <source>
        <dbReference type="ARBA" id="ARBA00022963"/>
    </source>
</evidence>
<dbReference type="AlphaFoldDB" id="A0A8H4RL00"/>
<dbReference type="GO" id="GO:0004623">
    <property type="term" value="F:phospholipase A2 activity"/>
    <property type="evidence" value="ECO:0007669"/>
    <property type="project" value="TreeGrafter"/>
</dbReference>
<keyword evidence="10" id="KW-1185">Reference proteome</keyword>
<evidence type="ECO:0000256" key="2">
    <source>
        <dbReference type="ARBA" id="ARBA00022801"/>
    </source>
</evidence>
<dbReference type="Pfam" id="PF01735">
    <property type="entry name" value="PLA2_B"/>
    <property type="match status" value="1"/>
</dbReference>
<dbReference type="OrthoDB" id="6121437at2759"/>
<evidence type="ECO:0000313" key="9">
    <source>
        <dbReference type="EMBL" id="KAF4631538.1"/>
    </source>
</evidence>
<evidence type="ECO:0000256" key="7">
    <source>
        <dbReference type="SAM" id="MobiDB-lite"/>
    </source>
</evidence>
<feature type="domain" description="PLA2c" evidence="8">
    <location>
        <begin position="102"/>
        <end position="668"/>
    </location>
</feature>
<dbReference type="PROSITE" id="PS51210">
    <property type="entry name" value="PLA2C"/>
    <property type="match status" value="1"/>
</dbReference>